<reference evidence="1" key="2">
    <citation type="submission" date="2020-06" db="EMBL/GenBank/DDBJ databases">
        <title>Whole Genome Sequence of Bradyrhizobium sp. Strain 323S2.</title>
        <authorList>
            <person name="Bromfield E.S.P."/>
        </authorList>
    </citation>
    <scope>NUCLEOTIDE SEQUENCE [LARGE SCALE GENOMIC DNA]</scope>
    <source>
        <strain evidence="1">323S2</strain>
    </source>
</reference>
<dbReference type="RefSeq" id="WP_166342190.1">
    <property type="nucleotide sequence ID" value="NZ_CP088280.1"/>
</dbReference>
<dbReference type="EMBL" id="JACBFH010000001">
    <property type="protein sequence ID" value="NYY95820.1"/>
    <property type="molecule type" value="Genomic_DNA"/>
</dbReference>
<organism evidence="1">
    <name type="scientific">Bradyrhizobium barranii subsp. barranii</name>
    <dbReference type="NCBI Taxonomy" id="2823807"/>
    <lineage>
        <taxon>Bacteria</taxon>
        <taxon>Pseudomonadati</taxon>
        <taxon>Pseudomonadota</taxon>
        <taxon>Alphaproteobacteria</taxon>
        <taxon>Hyphomicrobiales</taxon>
        <taxon>Nitrobacteraceae</taxon>
        <taxon>Bradyrhizobium</taxon>
        <taxon>Bradyrhizobium barranii</taxon>
    </lineage>
</organism>
<evidence type="ECO:0000313" key="2">
    <source>
        <dbReference type="EMBL" id="UGX97386.1"/>
    </source>
</evidence>
<dbReference type="Proteomes" id="UP000564836">
    <property type="component" value="Chromosome"/>
</dbReference>
<evidence type="ECO:0000313" key="1">
    <source>
        <dbReference type="EMBL" id="NYY95820.1"/>
    </source>
</evidence>
<reference evidence="2 3" key="3">
    <citation type="journal article" date="2022" name="Int. J. Syst. Evol. Microbiol.">
        <title>Strains of Bradyrhizobium barranii sp. nov. associated with legumes native to Canada are symbionts of soybeans and belong to different subspecies (subsp. barranii subsp. nov. and subsp. apii subsp. nov.) and symbiovars (sv. glycinearum and sv. septentrionale).</title>
        <authorList>
            <person name="Bromfield E.S.P."/>
            <person name="Cloutier S."/>
            <person name="Wasai-Hara S."/>
            <person name="Minamisawa K."/>
        </authorList>
    </citation>
    <scope>NUCLEOTIDE SEQUENCE [LARGE SCALE GENOMIC DNA]</scope>
    <source>
        <strain evidence="2 3">323S2</strain>
    </source>
</reference>
<gene>
    <name evidence="2" type="ORF">G6321_00020550</name>
    <name evidence="1" type="ORF">G6321_47655</name>
</gene>
<name>A0A7Z0QLZ7_9BRAD</name>
<dbReference type="AlphaFoldDB" id="A0A7Z0QLZ7"/>
<sequence>MTTSEFKPSWMKWPPNSCEVCTAWKREGEWHGVCQRAASIHFDQPTDARQRCPEYQRKPDV</sequence>
<protein>
    <submittedName>
        <fullName evidence="1">Uncharacterized protein</fullName>
    </submittedName>
</protein>
<proteinExistence type="predicted"/>
<dbReference type="EMBL" id="CP088280">
    <property type="protein sequence ID" value="UGX97386.1"/>
    <property type="molecule type" value="Genomic_DNA"/>
</dbReference>
<accession>A0A7Z0QLZ7</accession>
<evidence type="ECO:0000313" key="3">
    <source>
        <dbReference type="Proteomes" id="UP000564836"/>
    </source>
</evidence>
<reference evidence="2 3" key="1">
    <citation type="journal article" date="2017" name="Syst. Appl. Microbiol.">
        <title>Soybeans inoculated with root zone soils of Canadian native legumes harbour diverse and novel Bradyrhizobium spp. that possess agricultural potential.</title>
        <authorList>
            <person name="Bromfield E.S.P."/>
            <person name="Cloutier S."/>
            <person name="Tambong J.T."/>
            <person name="Tran Thi T.V."/>
        </authorList>
    </citation>
    <scope>NUCLEOTIDE SEQUENCE [LARGE SCALE GENOMIC DNA]</scope>
    <source>
        <strain evidence="2 3">323S2</strain>
    </source>
</reference>